<evidence type="ECO:0000313" key="2">
    <source>
        <dbReference type="EMBL" id="KAG2629388.1"/>
    </source>
</evidence>
<comment type="caution">
    <text evidence="2">The sequence shown here is derived from an EMBL/GenBank/DDBJ whole genome shotgun (WGS) entry which is preliminary data.</text>
</comment>
<evidence type="ECO:0000256" key="1">
    <source>
        <dbReference type="SAM" id="MobiDB-lite"/>
    </source>
</evidence>
<feature type="region of interest" description="Disordered" evidence="1">
    <location>
        <begin position="191"/>
        <end position="225"/>
    </location>
</feature>
<accession>A0A8T0V4I6</accession>
<dbReference type="Proteomes" id="UP000823388">
    <property type="component" value="Chromosome 3K"/>
</dbReference>
<gene>
    <name evidence="2" type="ORF">PVAP13_3KG393505</name>
</gene>
<evidence type="ECO:0000313" key="3">
    <source>
        <dbReference type="Proteomes" id="UP000823388"/>
    </source>
</evidence>
<organism evidence="2 3">
    <name type="scientific">Panicum virgatum</name>
    <name type="common">Blackwell switchgrass</name>
    <dbReference type="NCBI Taxonomy" id="38727"/>
    <lineage>
        <taxon>Eukaryota</taxon>
        <taxon>Viridiplantae</taxon>
        <taxon>Streptophyta</taxon>
        <taxon>Embryophyta</taxon>
        <taxon>Tracheophyta</taxon>
        <taxon>Spermatophyta</taxon>
        <taxon>Magnoliopsida</taxon>
        <taxon>Liliopsida</taxon>
        <taxon>Poales</taxon>
        <taxon>Poaceae</taxon>
        <taxon>PACMAD clade</taxon>
        <taxon>Panicoideae</taxon>
        <taxon>Panicodae</taxon>
        <taxon>Paniceae</taxon>
        <taxon>Panicinae</taxon>
        <taxon>Panicum</taxon>
        <taxon>Panicum sect. Hiantes</taxon>
    </lineage>
</organism>
<name>A0A8T0V4I6_PANVG</name>
<dbReference type="AlphaFoldDB" id="A0A8T0V4I6"/>
<reference evidence="2" key="1">
    <citation type="submission" date="2020-05" db="EMBL/GenBank/DDBJ databases">
        <title>WGS assembly of Panicum virgatum.</title>
        <authorList>
            <person name="Lovell J.T."/>
            <person name="Jenkins J."/>
            <person name="Shu S."/>
            <person name="Juenger T.E."/>
            <person name="Schmutz J."/>
        </authorList>
    </citation>
    <scope>NUCLEOTIDE SEQUENCE</scope>
    <source>
        <strain evidence="2">AP13</strain>
    </source>
</reference>
<keyword evidence="3" id="KW-1185">Reference proteome</keyword>
<dbReference type="EMBL" id="CM029041">
    <property type="protein sequence ID" value="KAG2629388.1"/>
    <property type="molecule type" value="Genomic_DNA"/>
</dbReference>
<feature type="compositionally biased region" description="Low complexity" evidence="1">
    <location>
        <begin position="191"/>
        <end position="213"/>
    </location>
</feature>
<proteinExistence type="predicted"/>
<feature type="compositionally biased region" description="Low complexity" evidence="1">
    <location>
        <begin position="136"/>
        <end position="146"/>
    </location>
</feature>
<protein>
    <submittedName>
        <fullName evidence="2">Uncharacterized protein</fullName>
    </submittedName>
</protein>
<feature type="compositionally biased region" description="Low complexity" evidence="1">
    <location>
        <begin position="167"/>
        <end position="177"/>
    </location>
</feature>
<sequence>MSHTSSANGPICHVRASSANGPCATSVPRTRPSTCLGICNHAPVLMPAPLCPYVLVKPRDLAGPRAVTNIIRTAREPPVAARPALLLRSTATARVGNWVPAAAVPRPSSRQDPQAGIVSSPLEHNHKSSLTPSLLSTARPPRSARSATRRSRITSAARRSPIRRRSPASTYSGLRRSPTLRRRRCPLRALFPLASAPPAAPSPRRASAGSGLRRSPHLPAARSPFSPLRSISQFSTMASPTILRSYRLCSRSV</sequence>
<feature type="region of interest" description="Disordered" evidence="1">
    <location>
        <begin position="103"/>
        <end position="179"/>
    </location>
</feature>